<accession>A0AAE1E431</accession>
<keyword evidence="3" id="KW-1185">Reference proteome</keyword>
<proteinExistence type="predicted"/>
<protein>
    <submittedName>
        <fullName evidence="2">Uncharacterized protein</fullName>
    </submittedName>
</protein>
<evidence type="ECO:0000313" key="3">
    <source>
        <dbReference type="Proteomes" id="UP001283361"/>
    </source>
</evidence>
<evidence type="ECO:0000256" key="1">
    <source>
        <dbReference type="SAM" id="SignalP"/>
    </source>
</evidence>
<dbReference type="AlphaFoldDB" id="A0AAE1E431"/>
<gene>
    <name evidence="2" type="ORF">RRG08_055502</name>
</gene>
<feature type="chain" id="PRO_5041950016" evidence="1">
    <location>
        <begin position="44"/>
        <end position="269"/>
    </location>
</feature>
<name>A0AAE1E431_9GAST</name>
<feature type="signal peptide" evidence="1">
    <location>
        <begin position="1"/>
        <end position="43"/>
    </location>
</feature>
<keyword evidence="1" id="KW-0732">Signal</keyword>
<comment type="caution">
    <text evidence="2">The sequence shown here is derived from an EMBL/GenBank/DDBJ whole genome shotgun (WGS) entry which is preliminary data.</text>
</comment>
<evidence type="ECO:0000313" key="2">
    <source>
        <dbReference type="EMBL" id="KAK3792810.1"/>
    </source>
</evidence>
<dbReference type="EMBL" id="JAWDGP010001328">
    <property type="protein sequence ID" value="KAK3792810.1"/>
    <property type="molecule type" value="Genomic_DNA"/>
</dbReference>
<organism evidence="2 3">
    <name type="scientific">Elysia crispata</name>
    <name type="common">lettuce slug</name>
    <dbReference type="NCBI Taxonomy" id="231223"/>
    <lineage>
        <taxon>Eukaryota</taxon>
        <taxon>Metazoa</taxon>
        <taxon>Spiralia</taxon>
        <taxon>Lophotrochozoa</taxon>
        <taxon>Mollusca</taxon>
        <taxon>Gastropoda</taxon>
        <taxon>Heterobranchia</taxon>
        <taxon>Euthyneura</taxon>
        <taxon>Panpulmonata</taxon>
        <taxon>Sacoglossa</taxon>
        <taxon>Placobranchoidea</taxon>
        <taxon>Plakobranchidae</taxon>
        <taxon>Elysia</taxon>
    </lineage>
</organism>
<sequence length="269" mass="30255">MFAGLIHFSFKLKLLQRAEGLRPGRMMRHLLLILALFVSSLEGVSPPQELSTVLATCLCQKYKKWSPFRSFLSQFVVTQDVPVLMEGRRALMANVGATGRHIRGATDVSCVTQQQSPCRAPSLTEEVAAEVKNCLVLTNFNDESTQFPYPCSLLTCWPMSQGRILRTENLRQAVIGQCEFQVLVSNRKSKGKMYMFGFDIAIRLDYFTGRTEAFSLRRYGTEVTGITKEGTAGLYFRQMAPGGDEHVDYEDDVNGVFITNSFHPQNKQT</sequence>
<dbReference type="Proteomes" id="UP001283361">
    <property type="component" value="Unassembled WGS sequence"/>
</dbReference>
<reference evidence="2" key="1">
    <citation type="journal article" date="2023" name="G3 (Bethesda)">
        <title>A reference genome for the long-term kleptoplast-retaining sea slug Elysia crispata morphotype clarki.</title>
        <authorList>
            <person name="Eastman K.E."/>
            <person name="Pendleton A.L."/>
            <person name="Shaikh M.A."/>
            <person name="Suttiyut T."/>
            <person name="Ogas R."/>
            <person name="Tomko P."/>
            <person name="Gavelis G."/>
            <person name="Widhalm J.R."/>
            <person name="Wisecaver J.H."/>
        </authorList>
    </citation>
    <scope>NUCLEOTIDE SEQUENCE</scope>
    <source>
        <strain evidence="2">ECLA1</strain>
    </source>
</reference>